<reference evidence="3" key="1">
    <citation type="submission" date="2019-03" db="EMBL/GenBank/DDBJ databases">
        <title>Weissella sp. 26KH-42 Genome sequencing.</title>
        <authorList>
            <person name="Heo J."/>
            <person name="Kim S.-J."/>
            <person name="Kim J.-S."/>
            <person name="Hong S.-B."/>
            <person name="Kwon S.-W."/>
        </authorList>
    </citation>
    <scope>NUCLEOTIDE SEQUENCE [LARGE SCALE GENOMIC DNA]</scope>
    <source>
        <strain evidence="3">26KH-42</strain>
    </source>
</reference>
<dbReference type="InterPro" id="IPR006541">
    <property type="entry name" value="Bacteriocin_ass"/>
</dbReference>
<keyword evidence="3" id="KW-1185">Reference proteome</keyword>
<keyword evidence="1" id="KW-1133">Transmembrane helix</keyword>
<dbReference type="RefSeq" id="WP_133363012.1">
    <property type="nucleotide sequence ID" value="NZ_CP037940.1"/>
</dbReference>
<feature type="transmembrane region" description="Helical" evidence="1">
    <location>
        <begin position="284"/>
        <end position="306"/>
    </location>
</feature>
<feature type="transmembrane region" description="Helical" evidence="1">
    <location>
        <begin position="241"/>
        <end position="263"/>
    </location>
</feature>
<dbReference type="Pfam" id="PF07242">
    <property type="entry name" value="DUF1430"/>
    <property type="match status" value="1"/>
</dbReference>
<dbReference type="KEGG" id="wei:EQG49_05400"/>
<keyword evidence="1" id="KW-0812">Transmembrane</keyword>
<feature type="transmembrane region" description="Helical" evidence="1">
    <location>
        <begin position="553"/>
        <end position="576"/>
    </location>
</feature>
<evidence type="ECO:0000313" key="2">
    <source>
        <dbReference type="EMBL" id="QBO35933.1"/>
    </source>
</evidence>
<name>A0A4P6YTF0_9LACO</name>
<gene>
    <name evidence="2" type="ORF">EQG49_05400</name>
</gene>
<dbReference type="AlphaFoldDB" id="A0A4P6YTF0"/>
<accession>A0A4P6YTF0</accession>
<evidence type="ECO:0000313" key="3">
    <source>
        <dbReference type="Proteomes" id="UP000292886"/>
    </source>
</evidence>
<protein>
    <submittedName>
        <fullName evidence="2">DUF1430 domain-containing protein</fullName>
    </submittedName>
</protein>
<feature type="transmembrane region" description="Helical" evidence="1">
    <location>
        <begin position="597"/>
        <end position="620"/>
    </location>
</feature>
<feature type="transmembrane region" description="Helical" evidence="1">
    <location>
        <begin position="211"/>
        <end position="229"/>
    </location>
</feature>
<evidence type="ECO:0000256" key="1">
    <source>
        <dbReference type="SAM" id="Phobius"/>
    </source>
</evidence>
<dbReference type="Proteomes" id="UP000292886">
    <property type="component" value="Chromosome"/>
</dbReference>
<organism evidence="2 3">
    <name type="scientific">Periweissella cryptocerci</name>
    <dbReference type="NCBI Taxonomy" id="2506420"/>
    <lineage>
        <taxon>Bacteria</taxon>
        <taxon>Bacillati</taxon>
        <taxon>Bacillota</taxon>
        <taxon>Bacilli</taxon>
        <taxon>Lactobacillales</taxon>
        <taxon>Lactobacillaceae</taxon>
        <taxon>Periweissella</taxon>
    </lineage>
</organism>
<feature type="transmembrane region" description="Helical" evidence="1">
    <location>
        <begin position="160"/>
        <end position="181"/>
    </location>
</feature>
<keyword evidence="1" id="KW-0472">Membrane</keyword>
<proteinExistence type="predicted"/>
<dbReference type="OrthoDB" id="2261892at2"/>
<dbReference type="EMBL" id="CP037940">
    <property type="protein sequence ID" value="QBO35933.1"/>
    <property type="molecule type" value="Genomic_DNA"/>
</dbReference>
<feature type="transmembrane region" description="Helical" evidence="1">
    <location>
        <begin position="626"/>
        <end position="644"/>
    </location>
</feature>
<sequence>MRKMRKTILIILTGVYASLLLLFVNQNAQDIISVTAKPYVITKVDDVSRKNVINQALDDFGREHKVAIVKQFVVPTVGSNPVQKFYTLGNDKQVGKHLVPRQAFATYNQFLTSDLRYPLYFFGKVSPQAIGHELHRLGLTYERQSTDVTWLVGDFLSNNYLYLILGLVLLMLFIVLVVANFQYLRASNIKHLHGVSRLADAWQAFMQDQRLFLVSYGLSLLVVIGSMFVRSQLGSMYPMLLLAGLLLILELGISVLAIVIQVLSHNEKTILAAINGKQQSKLVFTVNWFFKALTEVAVVVVVILVMGNLKTANQVKTELATWHNLPNYYTLSLAAFAGVQHDEGPKDTYKLVNWGNQHGMIVAAYGGGDASNYTDYANGNVLEVNANYLRQNKIVTVDNQRIKLPQDSNITYALIPANLKGRTQELIKKYEYELFFAELHVKNPQMQMKPISIKANQKIFSYDTNGFSLGQYSSQLPNPVILVVSPKSLGGDSDTPNGNWQSILSNQGLIFPNFKQLAKKVAEFGLAPQIGGYVNINDEAAKVYQEVNNKIKLLLLILALLIVLLLLEYQLVNNVYLTTNRQRAAIKRLHGNSLLRIHYHFILLWLGVTIFEGVLLVGVLRAPLSIVASFGGISLAVAGSLFTWQATKDMQKLATTIKGEK</sequence>